<dbReference type="Pfam" id="PF14759">
    <property type="entry name" value="Reductase_C"/>
    <property type="match status" value="1"/>
</dbReference>
<gene>
    <name evidence="8" type="ORF">BJ983_003296</name>
</gene>
<evidence type="ECO:0000256" key="5">
    <source>
        <dbReference type="SAM" id="MobiDB-lite"/>
    </source>
</evidence>
<keyword evidence="2" id="KW-0285">Flavoprotein</keyword>
<comment type="caution">
    <text evidence="8">The sequence shown here is derived from an EMBL/GenBank/DDBJ whole genome shotgun (WGS) entry which is preliminary data.</text>
</comment>
<feature type="region of interest" description="Disordered" evidence="5">
    <location>
        <begin position="37"/>
        <end position="60"/>
    </location>
</feature>
<organism evidence="8 9">
    <name type="scientific">Actinomycetospora corticicola</name>
    <dbReference type="NCBI Taxonomy" id="663602"/>
    <lineage>
        <taxon>Bacteria</taxon>
        <taxon>Bacillati</taxon>
        <taxon>Actinomycetota</taxon>
        <taxon>Actinomycetes</taxon>
        <taxon>Pseudonocardiales</taxon>
        <taxon>Pseudonocardiaceae</taxon>
        <taxon>Actinomycetospora</taxon>
    </lineage>
</organism>
<dbReference type="PRINTS" id="PR00411">
    <property type="entry name" value="PNDRDTASEI"/>
</dbReference>
<evidence type="ECO:0000313" key="8">
    <source>
        <dbReference type="EMBL" id="NYD37194.1"/>
    </source>
</evidence>
<dbReference type="GO" id="GO:0005737">
    <property type="term" value="C:cytoplasm"/>
    <property type="evidence" value="ECO:0007669"/>
    <property type="project" value="TreeGrafter"/>
</dbReference>
<name>A0A7Y9J793_9PSEU</name>
<evidence type="ECO:0000256" key="4">
    <source>
        <dbReference type="ARBA" id="ARBA00023002"/>
    </source>
</evidence>
<dbReference type="Pfam" id="PF07992">
    <property type="entry name" value="Pyr_redox_2"/>
    <property type="match status" value="1"/>
</dbReference>
<dbReference type="AlphaFoldDB" id="A0A7Y9J793"/>
<dbReference type="InterPro" id="IPR036188">
    <property type="entry name" value="FAD/NAD-bd_sf"/>
</dbReference>
<evidence type="ECO:0000259" key="6">
    <source>
        <dbReference type="Pfam" id="PF07992"/>
    </source>
</evidence>
<dbReference type="InterPro" id="IPR016156">
    <property type="entry name" value="FAD/NAD-linked_Rdtase_dimer_sf"/>
</dbReference>
<dbReference type="SUPFAM" id="SSF51905">
    <property type="entry name" value="FAD/NAD(P)-binding domain"/>
    <property type="match status" value="2"/>
</dbReference>
<dbReference type="InterPro" id="IPR050446">
    <property type="entry name" value="FAD-oxidoreductase/Apoptosis"/>
</dbReference>
<dbReference type="PRINTS" id="PR00368">
    <property type="entry name" value="FADPNR"/>
</dbReference>
<sequence length="420" mass="44689">MADLVVVGASLAGLRAVEAVRNDGFAGSITLVGSEEHLPYDRPPLSKEHLGDDDPRDPTYREREKLDELDVELVLGAPAEALDVENRTVTVGGRDLAYSGLVIATGADARPLPASVCAPDLAGVVTLRTLDDSLHLRDLLRDGTPRVTVVGAGFIGSEIAAVARKRGLEVTIVEALPVPLVRGVGERMGRALTAIHERHGTTVLTGASVEKVTGSSHVESVVLADGTEIGTDVLVVGIGATPNTAWLESSSLTVDNGVLADETLAAAPGVYAAGDVARWPNALFDDVLSTPMRLEHWTSASEQGALAARNAVDPTSAKPYETVPYFWSDWYESRIQFVGVSRADDGHPEVETEVVMGSEEDGAFVALYRSGDRLVGALAVDKRAEVMQYRRLILNRASWSDGLEKAEERRQRAAKKAAAS</sequence>
<reference evidence="8 9" key="1">
    <citation type="submission" date="2020-07" db="EMBL/GenBank/DDBJ databases">
        <title>Sequencing the genomes of 1000 actinobacteria strains.</title>
        <authorList>
            <person name="Klenk H.-P."/>
        </authorList>
    </citation>
    <scope>NUCLEOTIDE SEQUENCE [LARGE SCALE GENOMIC DNA]</scope>
    <source>
        <strain evidence="8 9">DSM 45772</strain>
    </source>
</reference>
<dbReference type="PANTHER" id="PTHR43557">
    <property type="entry name" value="APOPTOSIS-INDUCING FACTOR 1"/>
    <property type="match status" value="1"/>
</dbReference>
<dbReference type="InterPro" id="IPR028202">
    <property type="entry name" value="Reductase_C"/>
</dbReference>
<keyword evidence="3" id="KW-0274">FAD</keyword>
<keyword evidence="4" id="KW-0560">Oxidoreductase</keyword>
<dbReference type="Gene3D" id="3.50.50.60">
    <property type="entry name" value="FAD/NAD(P)-binding domain"/>
    <property type="match status" value="2"/>
</dbReference>
<feature type="domain" description="Reductase C-terminal" evidence="7">
    <location>
        <begin position="325"/>
        <end position="399"/>
    </location>
</feature>
<evidence type="ECO:0000256" key="3">
    <source>
        <dbReference type="ARBA" id="ARBA00022827"/>
    </source>
</evidence>
<dbReference type="Gene3D" id="3.30.390.30">
    <property type="match status" value="1"/>
</dbReference>
<proteinExistence type="predicted"/>
<protein>
    <submittedName>
        <fullName evidence="8">NADPH-dependent 2,4-dienoyl-CoA reductase/sulfur reductase-like enzyme</fullName>
    </submittedName>
</protein>
<dbReference type="SUPFAM" id="SSF55424">
    <property type="entry name" value="FAD/NAD-linked reductases, dimerisation (C-terminal) domain"/>
    <property type="match status" value="1"/>
</dbReference>
<evidence type="ECO:0000259" key="7">
    <source>
        <dbReference type="Pfam" id="PF14759"/>
    </source>
</evidence>
<dbReference type="Proteomes" id="UP000535890">
    <property type="component" value="Unassembled WGS sequence"/>
</dbReference>
<evidence type="ECO:0000256" key="2">
    <source>
        <dbReference type="ARBA" id="ARBA00022630"/>
    </source>
</evidence>
<dbReference type="EMBL" id="JACCBN010000001">
    <property type="protein sequence ID" value="NYD37194.1"/>
    <property type="molecule type" value="Genomic_DNA"/>
</dbReference>
<keyword evidence="9" id="KW-1185">Reference proteome</keyword>
<dbReference type="PANTHER" id="PTHR43557:SF2">
    <property type="entry name" value="RIESKE DOMAIN-CONTAINING PROTEIN-RELATED"/>
    <property type="match status" value="1"/>
</dbReference>
<dbReference type="InterPro" id="IPR023753">
    <property type="entry name" value="FAD/NAD-binding_dom"/>
</dbReference>
<accession>A0A7Y9J793</accession>
<comment type="cofactor">
    <cofactor evidence="1">
        <name>FAD</name>
        <dbReference type="ChEBI" id="CHEBI:57692"/>
    </cofactor>
</comment>
<dbReference type="RefSeq" id="WP_179794772.1">
    <property type="nucleotide sequence ID" value="NZ_BAABHP010000014.1"/>
</dbReference>
<dbReference type="GO" id="GO:0016651">
    <property type="term" value="F:oxidoreductase activity, acting on NAD(P)H"/>
    <property type="evidence" value="ECO:0007669"/>
    <property type="project" value="TreeGrafter"/>
</dbReference>
<evidence type="ECO:0000256" key="1">
    <source>
        <dbReference type="ARBA" id="ARBA00001974"/>
    </source>
</evidence>
<evidence type="ECO:0000313" key="9">
    <source>
        <dbReference type="Proteomes" id="UP000535890"/>
    </source>
</evidence>
<feature type="domain" description="FAD/NAD(P)-binding" evidence="6">
    <location>
        <begin position="3"/>
        <end position="304"/>
    </location>
</feature>